<dbReference type="EMBL" id="BGPR01000575">
    <property type="protein sequence ID" value="GBM27042.1"/>
    <property type="molecule type" value="Genomic_DNA"/>
</dbReference>
<proteinExistence type="predicted"/>
<reference evidence="1 2" key="1">
    <citation type="journal article" date="2019" name="Sci. Rep.">
        <title>Orb-weaving spider Araneus ventricosus genome elucidates the spidroin gene catalogue.</title>
        <authorList>
            <person name="Kono N."/>
            <person name="Nakamura H."/>
            <person name="Ohtoshi R."/>
            <person name="Moran D.A.P."/>
            <person name="Shinohara A."/>
            <person name="Yoshida Y."/>
            <person name="Fujiwara M."/>
            <person name="Mori M."/>
            <person name="Tomita M."/>
            <person name="Arakawa K."/>
        </authorList>
    </citation>
    <scope>NUCLEOTIDE SEQUENCE [LARGE SCALE GENOMIC DNA]</scope>
</reference>
<dbReference type="PANTHER" id="PTHR46409:SF1">
    <property type="entry name" value="HTH PSQ-TYPE DOMAIN-CONTAINING PROTEIN"/>
    <property type="match status" value="1"/>
</dbReference>
<organism evidence="1 2">
    <name type="scientific">Araneus ventricosus</name>
    <name type="common">Orbweaver spider</name>
    <name type="synonym">Epeira ventricosa</name>
    <dbReference type="NCBI Taxonomy" id="182803"/>
    <lineage>
        <taxon>Eukaryota</taxon>
        <taxon>Metazoa</taxon>
        <taxon>Ecdysozoa</taxon>
        <taxon>Arthropoda</taxon>
        <taxon>Chelicerata</taxon>
        <taxon>Arachnida</taxon>
        <taxon>Araneae</taxon>
        <taxon>Araneomorphae</taxon>
        <taxon>Entelegynae</taxon>
        <taxon>Araneoidea</taxon>
        <taxon>Araneidae</taxon>
        <taxon>Araneus</taxon>
    </lineage>
</organism>
<sequence>MDPVISRNVFMAHLENLLLSMLAVDRGDIREPAVRLIIKVSGCSSEVERRHFVVSKLNLKANQYIDKIDWFKCDVTEPPITADLTVEELKPIAENGSIKDLQIYKFPCHAQSVEHCLKLVTETPSTVCGSHNRDCFIRNTMASRAIMLSFERKANYKIM</sequence>
<gene>
    <name evidence="1" type="ORF">AVEN_256964_1</name>
</gene>
<evidence type="ECO:0000313" key="1">
    <source>
        <dbReference type="EMBL" id="GBM27042.1"/>
    </source>
</evidence>
<evidence type="ECO:0000313" key="2">
    <source>
        <dbReference type="Proteomes" id="UP000499080"/>
    </source>
</evidence>
<accession>A0A4Y2ED69</accession>
<keyword evidence="2" id="KW-1185">Reference proteome</keyword>
<protein>
    <submittedName>
        <fullName evidence="1">Uncharacterized protein</fullName>
    </submittedName>
</protein>
<comment type="caution">
    <text evidence="1">The sequence shown here is derived from an EMBL/GenBank/DDBJ whole genome shotgun (WGS) entry which is preliminary data.</text>
</comment>
<dbReference type="Proteomes" id="UP000499080">
    <property type="component" value="Unassembled WGS sequence"/>
</dbReference>
<dbReference type="AlphaFoldDB" id="A0A4Y2ED69"/>
<dbReference type="PANTHER" id="PTHR46409">
    <property type="entry name" value="HTH PSQ-TYPE DOMAIN-CONTAINING PROTEIN"/>
    <property type="match status" value="1"/>
</dbReference>
<name>A0A4Y2ED69_ARAVE</name>